<evidence type="ECO:0000313" key="2">
    <source>
        <dbReference type="Proteomes" id="UP000054466"/>
    </source>
</evidence>
<dbReference type="Proteomes" id="UP000054466">
    <property type="component" value="Unassembled WGS sequence"/>
</dbReference>
<reference evidence="1 2" key="1">
    <citation type="submission" date="2015-01" db="EMBL/GenBank/DDBJ databases">
        <title>The Genome Sequence of Cladophialophora immunda CBS83496.</title>
        <authorList>
            <consortium name="The Broad Institute Genomics Platform"/>
            <person name="Cuomo C."/>
            <person name="de Hoog S."/>
            <person name="Gorbushina A."/>
            <person name="Stielow B."/>
            <person name="Teixiera M."/>
            <person name="Abouelleil A."/>
            <person name="Chapman S.B."/>
            <person name="Priest M."/>
            <person name="Young S.K."/>
            <person name="Wortman J."/>
            <person name="Nusbaum C."/>
            <person name="Birren B."/>
        </authorList>
    </citation>
    <scope>NUCLEOTIDE SEQUENCE [LARGE SCALE GENOMIC DNA]</scope>
    <source>
        <strain evidence="1 2">CBS 83496</strain>
    </source>
</reference>
<dbReference type="VEuPathDB" id="FungiDB:PV07_08662"/>
<dbReference type="GeneID" id="27347856"/>
<accession>A0A0D1ZCP3</accession>
<dbReference type="EMBL" id="KN847044">
    <property type="protein sequence ID" value="KIW25496.1"/>
    <property type="molecule type" value="Genomic_DNA"/>
</dbReference>
<gene>
    <name evidence="1" type="ORF">PV07_08662</name>
</gene>
<keyword evidence="2" id="KW-1185">Reference proteome</keyword>
<protein>
    <submittedName>
        <fullName evidence="1">Uncharacterized protein</fullName>
    </submittedName>
</protein>
<dbReference type="HOGENOM" id="CLU_1524983_0_0_1"/>
<dbReference type="AlphaFoldDB" id="A0A0D1ZCP3"/>
<dbReference type="RefSeq" id="XP_016245712.1">
    <property type="nucleotide sequence ID" value="XM_016395856.1"/>
</dbReference>
<evidence type="ECO:0000313" key="1">
    <source>
        <dbReference type="EMBL" id="KIW25496.1"/>
    </source>
</evidence>
<name>A0A0D1ZCP3_9EURO</name>
<proteinExistence type="predicted"/>
<sequence length="176" mass="20464">MTCNTYLSLNLQHLPQPRKMVCNFCNEEGHLARRKNTYNICNNAIWLEIVLSLEREFAISGTRKTIFNEEDHLQRRRPSATKKTICNEEDHLARDRPHCSHEMGGPYSQYQLLDHDPRLDEQGHSTALEEVGQEDLDALDCIFFDEDATPAMDNIYTPTRNTIWLACERCPLFYAC</sequence>
<organism evidence="1 2">
    <name type="scientific">Cladophialophora immunda</name>
    <dbReference type="NCBI Taxonomy" id="569365"/>
    <lineage>
        <taxon>Eukaryota</taxon>
        <taxon>Fungi</taxon>
        <taxon>Dikarya</taxon>
        <taxon>Ascomycota</taxon>
        <taxon>Pezizomycotina</taxon>
        <taxon>Eurotiomycetes</taxon>
        <taxon>Chaetothyriomycetidae</taxon>
        <taxon>Chaetothyriales</taxon>
        <taxon>Herpotrichiellaceae</taxon>
        <taxon>Cladophialophora</taxon>
    </lineage>
</organism>